<dbReference type="Gene3D" id="3.40.190.10">
    <property type="entry name" value="Periplasmic binding protein-like II"/>
    <property type="match status" value="1"/>
</dbReference>
<dbReference type="STRING" id="1218508.JG29_14830"/>
<organism evidence="8 9">
    <name type="scientific">Bombilactobacillus mellis</name>
    <dbReference type="NCBI Taxonomy" id="1218508"/>
    <lineage>
        <taxon>Bacteria</taxon>
        <taxon>Bacillati</taxon>
        <taxon>Bacillota</taxon>
        <taxon>Bacilli</taxon>
        <taxon>Lactobacillales</taxon>
        <taxon>Lactobacillaceae</taxon>
        <taxon>Bombilactobacillus</taxon>
    </lineage>
</organism>
<evidence type="ECO:0000259" key="7">
    <source>
        <dbReference type="Pfam" id="PF00496"/>
    </source>
</evidence>
<evidence type="ECO:0000256" key="4">
    <source>
        <dbReference type="ARBA" id="ARBA00022729"/>
    </source>
</evidence>
<dbReference type="GO" id="GO:1904680">
    <property type="term" value="F:peptide transmembrane transporter activity"/>
    <property type="evidence" value="ECO:0007669"/>
    <property type="project" value="TreeGrafter"/>
</dbReference>
<dbReference type="FunFam" id="3.90.76.10:FF:000001">
    <property type="entry name" value="Oligopeptide ABC transporter substrate-binding protein"/>
    <property type="match status" value="1"/>
</dbReference>
<gene>
    <name evidence="8" type="primary">oppA</name>
    <name evidence="8" type="ORF">JG29_14830</name>
</gene>
<dbReference type="Gene3D" id="3.90.76.10">
    <property type="entry name" value="Dipeptide-binding Protein, Domain 1"/>
    <property type="match status" value="1"/>
</dbReference>
<dbReference type="PROSITE" id="PS51257">
    <property type="entry name" value="PROKAR_LIPOPROTEIN"/>
    <property type="match status" value="1"/>
</dbReference>
<dbReference type="GO" id="GO:0043190">
    <property type="term" value="C:ATP-binding cassette (ABC) transporter complex"/>
    <property type="evidence" value="ECO:0007669"/>
    <property type="project" value="InterPro"/>
</dbReference>
<dbReference type="SUPFAM" id="SSF53850">
    <property type="entry name" value="Periplasmic binding protein-like II"/>
    <property type="match status" value="1"/>
</dbReference>
<feature type="chain" id="PRO_5039706423" evidence="6">
    <location>
        <begin position="22"/>
        <end position="548"/>
    </location>
</feature>
<proteinExistence type="inferred from homology"/>
<dbReference type="EMBL" id="JXBZ01000009">
    <property type="protein sequence ID" value="KJY48422.1"/>
    <property type="molecule type" value="Genomic_DNA"/>
</dbReference>
<dbReference type="GO" id="GO:0015833">
    <property type="term" value="P:peptide transport"/>
    <property type="evidence" value="ECO:0007669"/>
    <property type="project" value="UniProtKB-KW"/>
</dbReference>
<comment type="subcellular location">
    <subcellularLocation>
        <location evidence="1">Cell envelope</location>
    </subcellularLocation>
</comment>
<evidence type="ECO:0000256" key="3">
    <source>
        <dbReference type="ARBA" id="ARBA00022448"/>
    </source>
</evidence>
<dbReference type="HOGENOM" id="CLU_017028_0_4_9"/>
<dbReference type="RefSeq" id="WP_045923305.1">
    <property type="nucleotide sequence ID" value="NZ_JBHTHW010000005.1"/>
</dbReference>
<evidence type="ECO:0000313" key="9">
    <source>
        <dbReference type="Proteomes" id="UP000033695"/>
    </source>
</evidence>
<dbReference type="OrthoDB" id="403896at2"/>
<keyword evidence="3" id="KW-0813">Transport</keyword>
<keyword evidence="5" id="KW-0653">Protein transport</keyword>
<dbReference type="PANTHER" id="PTHR30290:SF10">
    <property type="entry name" value="PERIPLASMIC OLIGOPEPTIDE-BINDING PROTEIN-RELATED"/>
    <property type="match status" value="1"/>
</dbReference>
<evidence type="ECO:0000256" key="1">
    <source>
        <dbReference type="ARBA" id="ARBA00004196"/>
    </source>
</evidence>
<evidence type="ECO:0000256" key="5">
    <source>
        <dbReference type="ARBA" id="ARBA00022856"/>
    </source>
</evidence>
<dbReference type="PATRIC" id="fig|1218508.4.peg.1474"/>
<dbReference type="CDD" id="cd08504">
    <property type="entry name" value="PBP2_OppA"/>
    <property type="match status" value="1"/>
</dbReference>
<sequence length="548" mass="61273">MKFKKLLITGATVILSATALAGCGSSSSKSQAPKNTVRISEKDVIATMDSSMNTDVIGAQNLTNTMEGLYRYKGKDIKPALATKVVKPTNNGLTYTFSLRKNAKWSNGDPVTANDFVYAWRRTVNPKTKSQYAYIYEGIANAKDITAGKKPVDSLGVKAVNDHTLQVNLEKPIPYFSQLMTSSTFYPQNPRTVNKWGKKYGTNSKTLVFNGPYKLVKWSGADNSWTEVKNNSYWNAKDVKVQKIQYQVVKDPSTSLNLYQSNKLDRASLTGDIAKQMKKSKGYGIIKRNATFYITPNMKKQPVFKNEKIRQAISLSINRPQLTKRVLGDGSVATNSFTASNMAFDPQDKSKDFVKETNASANKYAKYDPTEAKKLWKQGLAETGNTGKKFNFTLLGDDTDTAKKQNEFLQNQLEKLPGVKVTLNNVPFKSRLSRSDNGDFDMVVTAWNADFPDPINFLTLFTSDSSYNYGKWNNPEFDALVNKSLTDDANNPAVRWKDMIDAQNIANEQQPVIPLYQQGEAWMTHARVKDLDFGPAGSYNMVSLRIKD</sequence>
<dbReference type="Pfam" id="PF00496">
    <property type="entry name" value="SBP_bac_5"/>
    <property type="match status" value="1"/>
</dbReference>
<dbReference type="GO" id="GO:0030288">
    <property type="term" value="C:outer membrane-bounded periplasmic space"/>
    <property type="evidence" value="ECO:0007669"/>
    <property type="project" value="UniProtKB-ARBA"/>
</dbReference>
<dbReference type="FunFam" id="3.10.105.10:FF:000001">
    <property type="entry name" value="Oligopeptide ABC transporter, oligopeptide-binding protein"/>
    <property type="match status" value="1"/>
</dbReference>
<dbReference type="Gene3D" id="3.10.105.10">
    <property type="entry name" value="Dipeptide-binding Protein, Domain 3"/>
    <property type="match status" value="1"/>
</dbReference>
<dbReference type="InterPro" id="IPR039424">
    <property type="entry name" value="SBP_5"/>
</dbReference>
<comment type="caution">
    <text evidence="8">The sequence shown here is derived from an EMBL/GenBank/DDBJ whole genome shotgun (WGS) entry which is preliminary data.</text>
</comment>
<accession>A0A0F4KP42</accession>
<keyword evidence="9" id="KW-1185">Reference proteome</keyword>
<feature type="signal peptide" evidence="6">
    <location>
        <begin position="1"/>
        <end position="21"/>
    </location>
</feature>
<reference evidence="8 9" key="1">
    <citation type="submission" date="2014-12" db="EMBL/GenBank/DDBJ databases">
        <title>Comparative genomics of the lactic acid bacteria isolated from the honey bee gut.</title>
        <authorList>
            <person name="Ellegaard K.M."/>
            <person name="Tamarit D."/>
            <person name="Javelind E."/>
            <person name="Olofsson T."/>
            <person name="Andersson S.G."/>
            <person name="Vasquez A."/>
        </authorList>
    </citation>
    <scope>NUCLEOTIDE SEQUENCE [LARGE SCALE GENOMIC DNA]</scope>
    <source>
        <strain evidence="8 9">Hon2</strain>
    </source>
</reference>
<dbReference type="PIRSF" id="PIRSF002741">
    <property type="entry name" value="MppA"/>
    <property type="match status" value="1"/>
</dbReference>
<feature type="domain" description="Solute-binding protein family 5" evidence="7">
    <location>
        <begin position="77"/>
        <end position="467"/>
    </location>
</feature>
<keyword evidence="5" id="KW-0571">Peptide transport</keyword>
<dbReference type="AlphaFoldDB" id="A0A0F4KP42"/>
<name>A0A0F4KP42_9LACO</name>
<evidence type="ECO:0000256" key="6">
    <source>
        <dbReference type="SAM" id="SignalP"/>
    </source>
</evidence>
<dbReference type="Proteomes" id="UP000033695">
    <property type="component" value="Unassembled WGS sequence"/>
</dbReference>
<protein>
    <submittedName>
        <fullName evidence="8">Peptide ABC transporter, peptide-binding protein</fullName>
    </submittedName>
</protein>
<evidence type="ECO:0000256" key="2">
    <source>
        <dbReference type="ARBA" id="ARBA00005695"/>
    </source>
</evidence>
<dbReference type="InterPro" id="IPR000914">
    <property type="entry name" value="SBP_5_dom"/>
</dbReference>
<evidence type="ECO:0000313" key="8">
    <source>
        <dbReference type="EMBL" id="KJY48422.1"/>
    </source>
</evidence>
<dbReference type="InterPro" id="IPR030678">
    <property type="entry name" value="Peptide/Ni-bd"/>
</dbReference>
<comment type="similarity">
    <text evidence="2">Belongs to the bacterial solute-binding protein 5 family.</text>
</comment>
<keyword evidence="4 6" id="KW-0732">Signal</keyword>
<dbReference type="PANTHER" id="PTHR30290">
    <property type="entry name" value="PERIPLASMIC BINDING COMPONENT OF ABC TRANSPORTER"/>
    <property type="match status" value="1"/>
</dbReference>